<feature type="domain" description="Sec39" evidence="5">
    <location>
        <begin position="11"/>
        <end position="789"/>
    </location>
</feature>
<gene>
    <name evidence="6" type="ORF">QQS21_001038</name>
</gene>
<sequence length="909" mass="101712">MISALSPAKVLLLAVHFAVHADIDSLAILAGIHVSILYEELLLRILLTFLPETVRPTVYVGFLTQIVRGGFDHVHAHRLDSSPVNPLTEDEAEKRAKKLQLRPLFSADAHTTPPEDPVGRFLVLRVRQINYETGMLAQLVDLLLPFAHHSFELYKWTVTTVLPYVNKAREAEPGKSPQFSLCQFEKLTDREASKYLLSRSDIPEQQRENVELCLRGILGPWLHDISRWKECSSDDGTGTLIATCPGWQEAMDLLLSQAASSWPVALQAFEKWGGPDDVEFSHGLTMELPSTYLEHLRKSYTTTTLACMYTIQDTGLGCLERLYAIAAKLRLKFTDGENYQSLEEAMSALPDLSNTDMSAPWGHRTTTYMRNHLLSQNNPLTRPRRDSTKLLLALILSAYILTLYSSPSSVRRAGDLMFLRDERDQKSEVTKLMRAVGTQAHVNDSKYLMQVRTRLLWLRQWHNEQPNCAEVAGSGIFGMVDRHYIETEFLKLLLSKGYYDMARSIYEDGKKSPLSAEYVQEAVYQSALAAYDNATNPNRTRGGLKKCDEIIHALPHTVGPSLAGTKRIEALLKATHALSDYRLVLKQGEPFSPVVLRVHSDPISIVGKILEQNSHSYTRLQEFLEVGVNISKAGLPYHHKIWASENVTTVQLTPNIEIAGHRITAMCIEAALKEDDFETAYSFVASRLRAQPPSSLDAPACTISDDWSWRAAMQAGQYIRTERSQKPTHLGTASGNPEIRHLEQRIECLATALRVAPTSQLQEILKSFRRCEEQLDSAIKEEAANEAVWDTEADASTLPGAFDHPLVEQQLPSRNLTATVAARQTDDAPMSLLDLSRATARIAQRNFTSISNLQSIGGSMSSNMCDRDDESFQRVRKRDQLREAATGTLVSGVGWLIGANINQSNVEHR</sequence>
<organism evidence="6 7">
    <name type="scientific">Conoideocrella luteorostrata</name>
    <dbReference type="NCBI Taxonomy" id="1105319"/>
    <lineage>
        <taxon>Eukaryota</taxon>
        <taxon>Fungi</taxon>
        <taxon>Dikarya</taxon>
        <taxon>Ascomycota</taxon>
        <taxon>Pezizomycotina</taxon>
        <taxon>Sordariomycetes</taxon>
        <taxon>Hypocreomycetidae</taxon>
        <taxon>Hypocreales</taxon>
        <taxon>Clavicipitaceae</taxon>
        <taxon>Conoideocrella</taxon>
    </lineage>
</organism>
<dbReference type="GO" id="GO:0005783">
    <property type="term" value="C:endoplasmic reticulum"/>
    <property type="evidence" value="ECO:0007669"/>
    <property type="project" value="UniProtKB-SubCell"/>
</dbReference>
<dbReference type="Pfam" id="PF08314">
    <property type="entry name" value="Sec39"/>
    <property type="match status" value="1"/>
</dbReference>
<evidence type="ECO:0000313" key="7">
    <source>
        <dbReference type="Proteomes" id="UP001251528"/>
    </source>
</evidence>
<dbReference type="Proteomes" id="UP001251528">
    <property type="component" value="Unassembled WGS sequence"/>
</dbReference>
<accession>A0AAJ0FXY0</accession>
<keyword evidence="7" id="KW-1185">Reference proteome</keyword>
<proteinExistence type="predicted"/>
<protein>
    <recommendedName>
        <fullName evidence="5">Sec39 domain-containing protein</fullName>
    </recommendedName>
</protein>
<comment type="subcellular location">
    <subcellularLocation>
        <location evidence="1">Endoplasmic reticulum</location>
    </subcellularLocation>
</comment>
<name>A0AAJ0FXY0_9HYPO</name>
<evidence type="ECO:0000313" key="6">
    <source>
        <dbReference type="EMBL" id="KAK2612927.1"/>
    </source>
</evidence>
<evidence type="ECO:0000256" key="2">
    <source>
        <dbReference type="ARBA" id="ARBA00022448"/>
    </source>
</evidence>
<keyword evidence="3" id="KW-0256">Endoplasmic reticulum</keyword>
<evidence type="ECO:0000259" key="5">
    <source>
        <dbReference type="Pfam" id="PF08314"/>
    </source>
</evidence>
<dbReference type="PANTHER" id="PTHR40787">
    <property type="entry name" value="SECRETED PROTEIN"/>
    <property type="match status" value="1"/>
</dbReference>
<keyword evidence="4" id="KW-0653">Protein transport</keyword>
<keyword evidence="2" id="KW-0813">Transport</keyword>
<evidence type="ECO:0000256" key="1">
    <source>
        <dbReference type="ARBA" id="ARBA00004240"/>
    </source>
</evidence>
<dbReference type="GO" id="GO:0015031">
    <property type="term" value="P:protein transport"/>
    <property type="evidence" value="ECO:0007669"/>
    <property type="project" value="UniProtKB-KW"/>
</dbReference>
<dbReference type="GO" id="GO:0006890">
    <property type="term" value="P:retrograde vesicle-mediated transport, Golgi to endoplasmic reticulum"/>
    <property type="evidence" value="ECO:0007669"/>
    <property type="project" value="InterPro"/>
</dbReference>
<dbReference type="InterPro" id="IPR013244">
    <property type="entry name" value="Sec39_domain"/>
</dbReference>
<dbReference type="PANTHER" id="PTHR40787:SF3">
    <property type="entry name" value="PROTEIN TRANSPORT PROTEIN SEC39"/>
    <property type="match status" value="1"/>
</dbReference>
<dbReference type="EMBL" id="JASWJB010000010">
    <property type="protein sequence ID" value="KAK2612927.1"/>
    <property type="molecule type" value="Genomic_DNA"/>
</dbReference>
<comment type="caution">
    <text evidence="6">The sequence shown here is derived from an EMBL/GenBank/DDBJ whole genome shotgun (WGS) entry which is preliminary data.</text>
</comment>
<reference evidence="6" key="1">
    <citation type="submission" date="2023-06" db="EMBL/GenBank/DDBJ databases">
        <title>Conoideocrella luteorostrata (Hypocreales: Clavicipitaceae), a potential biocontrol fungus for elongate hemlock scale in United States Christmas tree production areas.</title>
        <authorList>
            <person name="Barrett H."/>
            <person name="Lovett B."/>
            <person name="Macias A.M."/>
            <person name="Stajich J.E."/>
            <person name="Kasson M.T."/>
        </authorList>
    </citation>
    <scope>NUCLEOTIDE SEQUENCE</scope>
    <source>
        <strain evidence="6">ARSEF 14590</strain>
    </source>
</reference>
<evidence type="ECO:0000256" key="3">
    <source>
        <dbReference type="ARBA" id="ARBA00022824"/>
    </source>
</evidence>
<evidence type="ECO:0000256" key="4">
    <source>
        <dbReference type="ARBA" id="ARBA00022927"/>
    </source>
</evidence>
<dbReference type="AlphaFoldDB" id="A0AAJ0FXY0"/>